<keyword evidence="3" id="KW-1185">Reference proteome</keyword>
<evidence type="ECO:0000313" key="3">
    <source>
        <dbReference type="Proteomes" id="UP000266841"/>
    </source>
</evidence>
<proteinExistence type="predicted"/>
<dbReference type="Proteomes" id="UP000266841">
    <property type="component" value="Unassembled WGS sequence"/>
</dbReference>
<comment type="caution">
    <text evidence="2">The sequence shown here is derived from an EMBL/GenBank/DDBJ whole genome shotgun (WGS) entry which is preliminary data.</text>
</comment>
<organism evidence="2 3">
    <name type="scientific">Thalassiosira oceanica</name>
    <name type="common">Marine diatom</name>
    <dbReference type="NCBI Taxonomy" id="159749"/>
    <lineage>
        <taxon>Eukaryota</taxon>
        <taxon>Sar</taxon>
        <taxon>Stramenopiles</taxon>
        <taxon>Ochrophyta</taxon>
        <taxon>Bacillariophyta</taxon>
        <taxon>Coscinodiscophyceae</taxon>
        <taxon>Thalassiosirophycidae</taxon>
        <taxon>Thalassiosirales</taxon>
        <taxon>Thalassiosiraceae</taxon>
        <taxon>Thalassiosira</taxon>
    </lineage>
</organism>
<name>K0T7K2_THAOC</name>
<evidence type="ECO:0000313" key="2">
    <source>
        <dbReference type="EMBL" id="EJK66462.1"/>
    </source>
</evidence>
<dbReference type="EMBL" id="AGNL01014939">
    <property type="protein sequence ID" value="EJK66462.1"/>
    <property type="molecule type" value="Genomic_DNA"/>
</dbReference>
<dbReference type="AlphaFoldDB" id="K0T7K2"/>
<feature type="region of interest" description="Disordered" evidence="1">
    <location>
        <begin position="193"/>
        <end position="235"/>
    </location>
</feature>
<feature type="non-terminal residue" evidence="2">
    <location>
        <position position="1"/>
    </location>
</feature>
<evidence type="ECO:0000256" key="1">
    <source>
        <dbReference type="SAM" id="MobiDB-lite"/>
    </source>
</evidence>
<protein>
    <submittedName>
        <fullName evidence="2">Uncharacterized protein</fullName>
    </submittedName>
</protein>
<reference evidence="2 3" key="1">
    <citation type="journal article" date="2012" name="Genome Biol.">
        <title>Genome and low-iron response of an oceanic diatom adapted to chronic iron limitation.</title>
        <authorList>
            <person name="Lommer M."/>
            <person name="Specht M."/>
            <person name="Roy A.S."/>
            <person name="Kraemer L."/>
            <person name="Andreson R."/>
            <person name="Gutowska M.A."/>
            <person name="Wolf J."/>
            <person name="Bergner S.V."/>
            <person name="Schilhabel M.B."/>
            <person name="Klostermeier U.C."/>
            <person name="Beiko R.G."/>
            <person name="Rosenstiel P."/>
            <person name="Hippler M."/>
            <person name="Laroche J."/>
        </authorList>
    </citation>
    <scope>NUCLEOTIDE SEQUENCE [LARGE SCALE GENOMIC DNA]</scope>
    <source>
        <strain evidence="2 3">CCMP1005</strain>
    </source>
</reference>
<accession>K0T7K2</accession>
<sequence>FGKLEGRRGSIFSGDLEKKKFCLRPEETVSDWHISHDHLGHAKACVEEVTQPTDTGKPPDSAMGPFSRRSVVCREPSGLQIVAGFVDDLLSDNKSPFPTLCPMGVDAQLGKNSRCHREGLKEIFKPVVSWQLPSEFLVFVSNLRCKATEDEVTVVQFYLSGLTWKNQTLHSTTPPPIHHWAYCGGSVSLVRSRSMQRSQNKARPRRSEARRACSASGTPEHDAARFGSPSLPIRT</sequence>
<gene>
    <name evidence="2" type="ORF">THAOC_12622</name>
</gene>